<organism evidence="2 3">
    <name type="scientific">Hymenobacter caeli</name>
    <dbReference type="NCBI Taxonomy" id="2735894"/>
    <lineage>
        <taxon>Bacteria</taxon>
        <taxon>Pseudomonadati</taxon>
        <taxon>Bacteroidota</taxon>
        <taxon>Cytophagia</taxon>
        <taxon>Cytophagales</taxon>
        <taxon>Hymenobacteraceae</taxon>
        <taxon>Hymenobacter</taxon>
    </lineage>
</organism>
<feature type="compositionally biased region" description="Basic and acidic residues" evidence="1">
    <location>
        <begin position="207"/>
        <end position="234"/>
    </location>
</feature>
<feature type="compositionally biased region" description="Polar residues" evidence="1">
    <location>
        <begin position="141"/>
        <end position="151"/>
    </location>
</feature>
<feature type="compositionally biased region" description="Low complexity" evidence="1">
    <location>
        <begin position="175"/>
        <end position="186"/>
    </location>
</feature>
<evidence type="ECO:0000313" key="3">
    <source>
        <dbReference type="Proteomes" id="UP000779507"/>
    </source>
</evidence>
<proteinExistence type="predicted"/>
<comment type="caution">
    <text evidence="2">The sequence shown here is derived from an EMBL/GenBank/DDBJ whole genome shotgun (WGS) entry which is preliminary data.</text>
</comment>
<reference evidence="2 3" key="1">
    <citation type="submission" date="2020-05" db="EMBL/GenBank/DDBJ databases">
        <title>Genomic Encyclopedia of Type Strains, Phase IV (KMG-V): Genome sequencing to study the core and pangenomes of soil and plant-associated prokaryotes.</title>
        <authorList>
            <person name="Whitman W."/>
        </authorList>
    </citation>
    <scope>NUCLEOTIDE SEQUENCE [LARGE SCALE GENOMIC DNA]</scope>
    <source>
        <strain evidence="2 3">9A</strain>
    </source>
</reference>
<feature type="compositionally biased region" description="Polar residues" evidence="1">
    <location>
        <begin position="187"/>
        <end position="203"/>
    </location>
</feature>
<protein>
    <recommendedName>
        <fullName evidence="4">Lipoprotein</fullName>
    </recommendedName>
</protein>
<sequence>MKNYLFLVAGTALSLASCSQIKKTDTTTTTGTPGDSTAMKSTMTSNTMYTDEAYKTRSQRIADKYAADMKVTDPAMREKIRTAYYNRSKRLGELHTKYATDTTGQSAATREAMTATDTEFKSIYTDPAQYKSYESSRTNYDETNYMSNDAGASSDLPADTSGANISNSTNRDKSSGSGSAMSGSTSDNAMSSSTNAASGTVGKSKTKLTDGTKIKVKPDGQVKIKDGDGSKMKQ</sequence>
<dbReference type="PROSITE" id="PS51257">
    <property type="entry name" value="PROKAR_LIPOPROTEIN"/>
    <property type="match status" value="1"/>
</dbReference>
<evidence type="ECO:0000256" key="1">
    <source>
        <dbReference type="SAM" id="MobiDB-lite"/>
    </source>
</evidence>
<dbReference type="EMBL" id="JABSNP010000012">
    <property type="protein sequence ID" value="NRT19923.1"/>
    <property type="molecule type" value="Genomic_DNA"/>
</dbReference>
<accession>A0ABX2FSV0</accession>
<evidence type="ECO:0000313" key="2">
    <source>
        <dbReference type="EMBL" id="NRT19923.1"/>
    </source>
</evidence>
<evidence type="ECO:0008006" key="4">
    <source>
        <dbReference type="Google" id="ProtNLM"/>
    </source>
</evidence>
<feature type="region of interest" description="Disordered" evidence="1">
    <location>
        <begin position="141"/>
        <end position="234"/>
    </location>
</feature>
<gene>
    <name evidence="2" type="ORF">HNP98_002759</name>
</gene>
<name>A0ABX2FSV0_9BACT</name>
<keyword evidence="3" id="KW-1185">Reference proteome</keyword>
<dbReference type="Proteomes" id="UP000779507">
    <property type="component" value="Unassembled WGS sequence"/>
</dbReference>
<dbReference type="RefSeq" id="WP_173810634.1">
    <property type="nucleotide sequence ID" value="NZ_JABSNP010000012.1"/>
</dbReference>